<feature type="region of interest" description="Disordered" evidence="1">
    <location>
        <begin position="65"/>
        <end position="110"/>
    </location>
</feature>
<comment type="caution">
    <text evidence="2">The sequence shown here is derived from an EMBL/GenBank/DDBJ whole genome shotgun (WGS) entry which is preliminary data.</text>
</comment>
<sequence length="110" mass="12895">MNKNLWALLEDNETDRMLVVVIVQRHVKLVAEYNHRTTCLERREAIQAEIALLREEFKQIIERGENNERNTHIQPHENIGNLDSIVPTHTTNNQTQTKRKEALLSKASWV</sequence>
<feature type="compositionally biased region" description="Polar residues" evidence="1">
    <location>
        <begin position="87"/>
        <end position="96"/>
    </location>
</feature>
<dbReference type="EMBL" id="JAGGLB010000002">
    <property type="protein sequence ID" value="MBP1989201.1"/>
    <property type="molecule type" value="Genomic_DNA"/>
</dbReference>
<evidence type="ECO:0000313" key="3">
    <source>
        <dbReference type="Proteomes" id="UP001519287"/>
    </source>
</evidence>
<keyword evidence="3" id="KW-1185">Reference proteome</keyword>
<protein>
    <submittedName>
        <fullName evidence="2">Uncharacterized protein</fullName>
    </submittedName>
</protein>
<accession>A0ABS4IQN4</accession>
<evidence type="ECO:0000256" key="1">
    <source>
        <dbReference type="SAM" id="MobiDB-lite"/>
    </source>
</evidence>
<name>A0ABS4IQN4_9BACL</name>
<gene>
    <name evidence="2" type="ORF">J2Z66_000796</name>
</gene>
<reference evidence="2 3" key="1">
    <citation type="submission" date="2021-03" db="EMBL/GenBank/DDBJ databases">
        <title>Genomic Encyclopedia of Type Strains, Phase IV (KMG-IV): sequencing the most valuable type-strain genomes for metagenomic binning, comparative biology and taxonomic classification.</title>
        <authorList>
            <person name="Goeker M."/>
        </authorList>
    </citation>
    <scope>NUCLEOTIDE SEQUENCE [LARGE SCALE GENOMIC DNA]</scope>
    <source>
        <strain evidence="2 3">DSM 26048</strain>
    </source>
</reference>
<organism evidence="2 3">
    <name type="scientific">Paenibacillus eucommiae</name>
    <dbReference type="NCBI Taxonomy" id="1355755"/>
    <lineage>
        <taxon>Bacteria</taxon>
        <taxon>Bacillati</taxon>
        <taxon>Bacillota</taxon>
        <taxon>Bacilli</taxon>
        <taxon>Bacillales</taxon>
        <taxon>Paenibacillaceae</taxon>
        <taxon>Paenibacillus</taxon>
    </lineage>
</organism>
<evidence type="ECO:0000313" key="2">
    <source>
        <dbReference type="EMBL" id="MBP1989201.1"/>
    </source>
</evidence>
<feature type="compositionally biased region" description="Basic and acidic residues" evidence="1">
    <location>
        <begin position="65"/>
        <end position="75"/>
    </location>
</feature>
<dbReference type="Proteomes" id="UP001519287">
    <property type="component" value="Unassembled WGS sequence"/>
</dbReference>
<proteinExistence type="predicted"/>
<dbReference type="RefSeq" id="WP_209970033.1">
    <property type="nucleotide sequence ID" value="NZ_JAGGLB010000002.1"/>
</dbReference>